<comment type="catalytic activity">
    <reaction evidence="6">
        <text>2 L-dopa + O2 = 2 L-dopaquinone + 2 H2O</text>
        <dbReference type="Rhea" id="RHEA:34287"/>
        <dbReference type="ChEBI" id="CHEBI:15377"/>
        <dbReference type="ChEBI" id="CHEBI:15379"/>
        <dbReference type="ChEBI" id="CHEBI:57504"/>
        <dbReference type="ChEBI" id="CHEBI:57924"/>
        <dbReference type="EC" id="1.14.18.1"/>
    </reaction>
</comment>
<feature type="domain" description="Tyrosinase copper-binding" evidence="9">
    <location>
        <begin position="112"/>
        <end position="129"/>
    </location>
</feature>
<evidence type="ECO:0000256" key="7">
    <source>
        <dbReference type="ARBA" id="ARBA00048881"/>
    </source>
</evidence>
<evidence type="ECO:0000256" key="8">
    <source>
        <dbReference type="SAM" id="SignalP"/>
    </source>
</evidence>
<keyword evidence="12" id="KW-1185">Reference proteome</keyword>
<dbReference type="GO" id="GO:0042438">
    <property type="term" value="P:melanin biosynthetic process"/>
    <property type="evidence" value="ECO:0007669"/>
    <property type="project" value="UniProtKB-KW"/>
</dbReference>
<evidence type="ECO:0000259" key="9">
    <source>
        <dbReference type="PROSITE" id="PS00497"/>
    </source>
</evidence>
<keyword evidence="5" id="KW-0470">Melanin biosynthesis</keyword>
<dbReference type="PANTHER" id="PTHR11474:SF76">
    <property type="entry name" value="SHKT DOMAIN-CONTAINING PROTEIN"/>
    <property type="match status" value="1"/>
</dbReference>
<evidence type="ECO:0000256" key="5">
    <source>
        <dbReference type="ARBA" id="ARBA00023101"/>
    </source>
</evidence>
<evidence type="ECO:0000256" key="2">
    <source>
        <dbReference type="ARBA" id="ARBA00011906"/>
    </source>
</evidence>
<name>A0A0F8A4Q7_9HYPO</name>
<gene>
    <name evidence="11" type="ORF">HIM_06667</name>
</gene>
<dbReference type="EC" id="1.14.18.1" evidence="2"/>
<dbReference type="PANTHER" id="PTHR11474">
    <property type="entry name" value="TYROSINASE FAMILY MEMBER"/>
    <property type="match status" value="1"/>
</dbReference>
<feature type="signal peptide" evidence="8">
    <location>
        <begin position="1"/>
        <end position="22"/>
    </location>
</feature>
<dbReference type="PROSITE" id="PS00498">
    <property type="entry name" value="TYROSINASE_2"/>
    <property type="match status" value="1"/>
</dbReference>
<dbReference type="AlphaFoldDB" id="A0A0F8A4Q7"/>
<reference evidence="11 12" key="1">
    <citation type="journal article" date="2014" name="Genome Biol. Evol.">
        <title>Comparative genomics and transcriptomics analyses reveal divergent lifestyle features of nematode endoparasitic fungus Hirsutella minnesotensis.</title>
        <authorList>
            <person name="Lai Y."/>
            <person name="Liu K."/>
            <person name="Zhang X."/>
            <person name="Zhang X."/>
            <person name="Li K."/>
            <person name="Wang N."/>
            <person name="Shu C."/>
            <person name="Wu Y."/>
            <person name="Wang C."/>
            <person name="Bushley K.E."/>
            <person name="Xiang M."/>
            <person name="Liu X."/>
        </authorList>
    </citation>
    <scope>NUCLEOTIDE SEQUENCE [LARGE SCALE GENOMIC DNA]</scope>
    <source>
        <strain evidence="11 12">3608</strain>
    </source>
</reference>
<feature type="domain" description="Tyrosinase copper-binding" evidence="10">
    <location>
        <begin position="299"/>
        <end position="310"/>
    </location>
</feature>
<evidence type="ECO:0000256" key="4">
    <source>
        <dbReference type="ARBA" id="ARBA00023008"/>
    </source>
</evidence>
<keyword evidence="4" id="KW-0186">Copper</keyword>
<evidence type="ECO:0000256" key="3">
    <source>
        <dbReference type="ARBA" id="ARBA00022723"/>
    </source>
</evidence>
<comment type="similarity">
    <text evidence="1">Belongs to the tyrosinase family.</text>
</comment>
<feature type="chain" id="PRO_5002526472" description="tyrosinase" evidence="8">
    <location>
        <begin position="23"/>
        <end position="545"/>
    </location>
</feature>
<dbReference type="Proteomes" id="UP000054481">
    <property type="component" value="Unassembled WGS sequence"/>
</dbReference>
<evidence type="ECO:0000256" key="1">
    <source>
        <dbReference type="ARBA" id="ARBA00009928"/>
    </source>
</evidence>
<dbReference type="InterPro" id="IPR050316">
    <property type="entry name" value="Tyrosinase/Hemocyanin"/>
</dbReference>
<evidence type="ECO:0000259" key="10">
    <source>
        <dbReference type="PROSITE" id="PS00498"/>
    </source>
</evidence>
<organism evidence="11 12">
    <name type="scientific">Hirsutella minnesotensis 3608</name>
    <dbReference type="NCBI Taxonomy" id="1043627"/>
    <lineage>
        <taxon>Eukaryota</taxon>
        <taxon>Fungi</taxon>
        <taxon>Dikarya</taxon>
        <taxon>Ascomycota</taxon>
        <taxon>Pezizomycotina</taxon>
        <taxon>Sordariomycetes</taxon>
        <taxon>Hypocreomycetidae</taxon>
        <taxon>Hypocreales</taxon>
        <taxon>Ophiocordycipitaceae</taxon>
        <taxon>Hirsutella</taxon>
    </lineage>
</organism>
<dbReference type="InterPro" id="IPR002227">
    <property type="entry name" value="Tyrosinase_Cu-bd"/>
</dbReference>
<keyword evidence="3" id="KW-0479">Metal-binding</keyword>
<dbReference type="PRINTS" id="PR00092">
    <property type="entry name" value="TYROSINASE"/>
</dbReference>
<dbReference type="SUPFAM" id="SSF48056">
    <property type="entry name" value="Di-copper centre-containing domain"/>
    <property type="match status" value="1"/>
</dbReference>
<dbReference type="Gene3D" id="1.10.1280.10">
    <property type="entry name" value="Di-copper center containing domain from catechol oxidase"/>
    <property type="match status" value="1"/>
</dbReference>
<keyword evidence="8" id="KW-0732">Signal</keyword>
<dbReference type="GO" id="GO:0046872">
    <property type="term" value="F:metal ion binding"/>
    <property type="evidence" value="ECO:0007669"/>
    <property type="project" value="UniProtKB-KW"/>
</dbReference>
<evidence type="ECO:0000313" key="12">
    <source>
        <dbReference type="Proteomes" id="UP000054481"/>
    </source>
</evidence>
<dbReference type="OrthoDB" id="6132182at2759"/>
<dbReference type="PROSITE" id="PS00497">
    <property type="entry name" value="TYROSINASE_1"/>
    <property type="match status" value="1"/>
</dbReference>
<dbReference type="InterPro" id="IPR008922">
    <property type="entry name" value="Di-copper_centre_dom_sf"/>
</dbReference>
<evidence type="ECO:0000256" key="6">
    <source>
        <dbReference type="ARBA" id="ARBA00048233"/>
    </source>
</evidence>
<evidence type="ECO:0000313" key="11">
    <source>
        <dbReference type="EMBL" id="KJZ73999.1"/>
    </source>
</evidence>
<comment type="catalytic activity">
    <reaction evidence="7">
        <text>L-tyrosine + O2 = L-dopaquinone + H2O</text>
        <dbReference type="Rhea" id="RHEA:18117"/>
        <dbReference type="ChEBI" id="CHEBI:15377"/>
        <dbReference type="ChEBI" id="CHEBI:15379"/>
        <dbReference type="ChEBI" id="CHEBI:57924"/>
        <dbReference type="ChEBI" id="CHEBI:58315"/>
        <dbReference type="EC" id="1.14.18.1"/>
    </reaction>
</comment>
<protein>
    <recommendedName>
        <fullName evidence="2">tyrosinase</fullName>
        <ecNumber evidence="2">1.14.18.1</ecNumber>
    </recommendedName>
</protein>
<proteinExistence type="inferred from homology"/>
<dbReference type="EMBL" id="KQ030530">
    <property type="protein sequence ID" value="KJZ73999.1"/>
    <property type="molecule type" value="Genomic_DNA"/>
</dbReference>
<sequence length="545" mass="60523">MFTKVIKTSALALALFISAAQAAPPPQHAHPVTGVPIGKQTAPPLRKDINQLHAAGGPQWDLYLLALGALQGDGEEDPLSYFQLSGIHGKPFIEWNGAGPGVDVSWGGYCPHAENMFLPWHRAYLALFEQVLVERAKKIAAQYPVNVRPRYLQAAETLRIPYWDWSADSVVPPSTVPDTIRVNATRGNKVKEVQIENPLRVYKIPKAAVDGKYGPFDPLMRTKIERCTAPRTWPGSANKYLSENIYRQWTYEFLTRSRDFTEFSFGGGYSVSLEQIHNNIHWDATCGEQFFDNGLAAFDPLFMLHHAHVDRIWAFWQALRPDEDIFKNSYPGNPRFATKMGATINPDSPMQPFFQPSGAFHTSLTVRSIHKLGYSYEGLQASKGSQEQVKQDVMRIVNRIYGTGSVATASLESNNQPEMRYVAQVRVNRTEVERPYRIDVLLDGKRAGSYVVPQGPAVGMEQGSFGLDSVKTGDAALAFDQDKTKGSNSTFAVEVVKASPPDGSKIPLKDMSSLHVEVEAMEMTPPSTDKELPRYGATSLHKVIL</sequence>
<dbReference type="Pfam" id="PF00264">
    <property type="entry name" value="Tyrosinase"/>
    <property type="match status" value="1"/>
</dbReference>
<dbReference type="GO" id="GO:0004503">
    <property type="term" value="F:tyrosinase activity"/>
    <property type="evidence" value="ECO:0007669"/>
    <property type="project" value="UniProtKB-EC"/>
</dbReference>
<accession>A0A0F8A4Q7</accession>